<evidence type="ECO:0000256" key="6">
    <source>
        <dbReference type="ARBA" id="ARBA00023157"/>
    </source>
</evidence>
<dbReference type="GO" id="GO:0019722">
    <property type="term" value="P:calcium-mediated signaling"/>
    <property type="evidence" value="ECO:0007669"/>
    <property type="project" value="TreeGrafter"/>
</dbReference>
<reference evidence="8" key="1">
    <citation type="submission" date="2021-01" db="UniProtKB">
        <authorList>
            <consortium name="EnsemblPlants"/>
        </authorList>
    </citation>
    <scope>IDENTIFICATION</scope>
</reference>
<accession>A0A7N0R7U2</accession>
<evidence type="ECO:0000256" key="4">
    <source>
        <dbReference type="ARBA" id="ARBA00022702"/>
    </source>
</evidence>
<evidence type="ECO:0000313" key="8">
    <source>
        <dbReference type="EnsemblPlants" id="Kaladp0001s0011.1.v1.1.CDS.1"/>
    </source>
</evidence>
<dbReference type="PANTHER" id="PTHR33136">
    <property type="entry name" value="RAPID ALKALINIZATION FACTOR-LIKE"/>
    <property type="match status" value="1"/>
</dbReference>
<dbReference type="Proteomes" id="UP000594263">
    <property type="component" value="Unplaced"/>
</dbReference>
<dbReference type="Pfam" id="PF05498">
    <property type="entry name" value="RALF"/>
    <property type="match status" value="1"/>
</dbReference>
<keyword evidence="9" id="KW-1185">Reference proteome</keyword>
<dbReference type="InterPro" id="IPR008801">
    <property type="entry name" value="RALF"/>
</dbReference>
<dbReference type="OMA" id="WTTHAST"/>
<comment type="similarity">
    <text evidence="2">Belongs to the plant rapid alkalinization factor (RALF) family.</text>
</comment>
<name>A0A7N0R7U2_KALFE</name>
<proteinExistence type="inferred from homology"/>
<sequence>MSIPKLLVLLSIALTSLVSAAHATANGSSYDAITWTTHASTSSSCAWEDEFEMESAESSRRMLAGSQYISYGALNRNKVPCNQRGASYYNCQQGAQANPYSRGCSTISRCRS</sequence>
<dbReference type="AlphaFoldDB" id="A0A7N0R7U2"/>
<evidence type="ECO:0000256" key="5">
    <source>
        <dbReference type="ARBA" id="ARBA00022729"/>
    </source>
</evidence>
<dbReference type="GO" id="GO:0009506">
    <property type="term" value="C:plasmodesma"/>
    <property type="evidence" value="ECO:0007669"/>
    <property type="project" value="TreeGrafter"/>
</dbReference>
<feature type="chain" id="PRO_5029861600" evidence="7">
    <location>
        <begin position="21"/>
        <end position="112"/>
    </location>
</feature>
<keyword evidence="3" id="KW-0964">Secreted</keyword>
<keyword evidence="6" id="KW-1015">Disulfide bond</keyword>
<dbReference type="GO" id="GO:0005179">
    <property type="term" value="F:hormone activity"/>
    <property type="evidence" value="ECO:0007669"/>
    <property type="project" value="UniProtKB-KW"/>
</dbReference>
<organism evidence="8 9">
    <name type="scientific">Kalanchoe fedtschenkoi</name>
    <name type="common">Lavender scallops</name>
    <name type="synonym">South American air plant</name>
    <dbReference type="NCBI Taxonomy" id="63787"/>
    <lineage>
        <taxon>Eukaryota</taxon>
        <taxon>Viridiplantae</taxon>
        <taxon>Streptophyta</taxon>
        <taxon>Embryophyta</taxon>
        <taxon>Tracheophyta</taxon>
        <taxon>Spermatophyta</taxon>
        <taxon>Magnoliopsida</taxon>
        <taxon>eudicotyledons</taxon>
        <taxon>Gunneridae</taxon>
        <taxon>Pentapetalae</taxon>
        <taxon>Saxifragales</taxon>
        <taxon>Crassulaceae</taxon>
        <taxon>Kalanchoe</taxon>
    </lineage>
</organism>
<evidence type="ECO:0000256" key="3">
    <source>
        <dbReference type="ARBA" id="ARBA00022525"/>
    </source>
</evidence>
<dbReference type="EnsemblPlants" id="Kaladp0001s0011.1.v1.1">
    <property type="protein sequence ID" value="Kaladp0001s0011.1.v1.1.CDS.1"/>
    <property type="gene ID" value="Kaladp0001s0011.v1.1"/>
</dbReference>
<protein>
    <submittedName>
        <fullName evidence="8">Uncharacterized protein</fullName>
    </submittedName>
</protein>
<keyword evidence="4" id="KW-0372">Hormone</keyword>
<evidence type="ECO:0000256" key="2">
    <source>
        <dbReference type="ARBA" id="ARBA00009178"/>
    </source>
</evidence>
<feature type="signal peptide" evidence="7">
    <location>
        <begin position="1"/>
        <end position="20"/>
    </location>
</feature>
<keyword evidence="5 7" id="KW-0732">Signal</keyword>
<dbReference type="PANTHER" id="PTHR33136:SF13">
    <property type="entry name" value="OS10G0328900 PROTEIN"/>
    <property type="match status" value="1"/>
</dbReference>
<evidence type="ECO:0000313" key="9">
    <source>
        <dbReference type="Proteomes" id="UP000594263"/>
    </source>
</evidence>
<evidence type="ECO:0000256" key="1">
    <source>
        <dbReference type="ARBA" id="ARBA00004613"/>
    </source>
</evidence>
<evidence type="ECO:0000256" key="7">
    <source>
        <dbReference type="SAM" id="SignalP"/>
    </source>
</evidence>
<dbReference type="Gramene" id="Kaladp0001s0011.1.v1.1">
    <property type="protein sequence ID" value="Kaladp0001s0011.1.v1.1.CDS.1"/>
    <property type="gene ID" value="Kaladp0001s0011.v1.1"/>
</dbReference>
<dbReference type="GO" id="GO:0005576">
    <property type="term" value="C:extracellular region"/>
    <property type="evidence" value="ECO:0007669"/>
    <property type="project" value="UniProtKB-SubCell"/>
</dbReference>
<comment type="subcellular location">
    <subcellularLocation>
        <location evidence="1">Secreted</location>
    </subcellularLocation>
</comment>